<dbReference type="InterPro" id="IPR005467">
    <property type="entry name" value="His_kinase_dom"/>
</dbReference>
<keyword evidence="6" id="KW-0418">Kinase</keyword>
<feature type="domain" description="Response regulatory" evidence="14">
    <location>
        <begin position="471"/>
        <end position="592"/>
    </location>
</feature>
<dbReference type="PROSITE" id="PS50109">
    <property type="entry name" value="HIS_KIN"/>
    <property type="match status" value="1"/>
</dbReference>
<dbReference type="InterPro" id="IPR004358">
    <property type="entry name" value="Sig_transdc_His_kin-like_C"/>
</dbReference>
<feature type="transmembrane region" description="Helical" evidence="12">
    <location>
        <begin position="29"/>
        <end position="49"/>
    </location>
</feature>
<feature type="transmembrane region" description="Helical" evidence="12">
    <location>
        <begin position="87"/>
        <end position="106"/>
    </location>
</feature>
<keyword evidence="4" id="KW-0808">Transferase</keyword>
<proteinExistence type="predicted"/>
<protein>
    <recommendedName>
        <fullName evidence="10">Sensory/regulatory protein RpfC</fullName>
        <ecNumber evidence="2">2.7.13.3</ecNumber>
    </recommendedName>
</protein>
<dbReference type="SUPFAM" id="SSF52172">
    <property type="entry name" value="CheY-like"/>
    <property type="match status" value="1"/>
</dbReference>
<keyword evidence="12" id="KW-1133">Transmembrane helix</keyword>
<dbReference type="FunFam" id="3.30.565.10:FF:000010">
    <property type="entry name" value="Sensor histidine kinase RcsC"/>
    <property type="match status" value="1"/>
</dbReference>
<sequence length="597" mass="66266">MPQPQQPLLLNAQATLQWRADKELRDRSFAGFILYISFLFLIPFATPFMHDHPTMMGLLIATTCLTVAFRLGVTLWFRRLYPANPELWRRLFSTGVYLSCIVWGLFGGFATYIYKISWTTTFVVIISTGMCAGASVSLSPSLRLIRAFLIIYLAPLAVVCFLTMENEGIAIFFCVILYSSFLLYQTTKQNAEYWRSLKANVMLKIKTQELERAKSNAEEASLAKSQFLANMSHEIRTPMNGIMGMTDLALTTELTEEQYEYLKLVKASASSLLSIINDILDLSKIEVGKFQLDSKVFDLEDCIMERARSLSINAHQKGLELIIEIHADGPSRIVGDPIRIGQIFTNLLGNAIKFTEKGEILVRLHSKALPNGHVHNHIEVIDSGIGIPQELQQIIFSAFSQADGSISRKFGGTGLGLTISTELTALMGGEIRVDSEPGLGSTFHLFFDLPADKHAPATSHAGSKNCLAGGSVLIVDDNQTTLRVLSQLTKNWGMKTVTATNADEAVQVLMEAKREGAPFEGLILDDQIMWDQSISLPDFILGRMLHSGLSILLSSSSLRRPGSRALNRTGSYVHMTKPVQQHELLSTFLEFREKMAA</sequence>
<keyword evidence="12" id="KW-0472">Membrane</keyword>
<evidence type="ECO:0000256" key="3">
    <source>
        <dbReference type="ARBA" id="ARBA00022553"/>
    </source>
</evidence>
<dbReference type="Pfam" id="PF02518">
    <property type="entry name" value="HATPase_c"/>
    <property type="match status" value="1"/>
</dbReference>
<dbReference type="InterPro" id="IPR003594">
    <property type="entry name" value="HATPase_dom"/>
</dbReference>
<keyword evidence="12" id="KW-0812">Transmembrane</keyword>
<dbReference type="EMBL" id="JAHJDP010000084">
    <property type="protein sequence ID" value="MBU2692066.1"/>
    <property type="molecule type" value="Genomic_DNA"/>
</dbReference>
<dbReference type="InterPro" id="IPR036097">
    <property type="entry name" value="HisK_dim/P_sf"/>
</dbReference>
<dbReference type="CDD" id="cd00082">
    <property type="entry name" value="HisKA"/>
    <property type="match status" value="1"/>
</dbReference>
<dbReference type="SMART" id="SM00388">
    <property type="entry name" value="HisKA"/>
    <property type="match status" value="1"/>
</dbReference>
<name>A0A948W7W2_UNCEI</name>
<keyword evidence="3 11" id="KW-0597">Phosphoprotein</keyword>
<dbReference type="Proteomes" id="UP000777784">
    <property type="component" value="Unassembled WGS sequence"/>
</dbReference>
<keyword evidence="5" id="KW-0547">Nucleotide-binding</keyword>
<evidence type="ECO:0000256" key="7">
    <source>
        <dbReference type="ARBA" id="ARBA00022840"/>
    </source>
</evidence>
<evidence type="ECO:0000256" key="12">
    <source>
        <dbReference type="SAM" id="Phobius"/>
    </source>
</evidence>
<dbReference type="SMART" id="SM00387">
    <property type="entry name" value="HATPase_c"/>
    <property type="match status" value="1"/>
</dbReference>
<dbReference type="Gene3D" id="1.10.287.130">
    <property type="match status" value="1"/>
</dbReference>
<evidence type="ECO:0000256" key="8">
    <source>
        <dbReference type="ARBA" id="ARBA00023012"/>
    </source>
</evidence>
<dbReference type="AlphaFoldDB" id="A0A948W7W2"/>
<comment type="catalytic activity">
    <reaction evidence="1">
        <text>ATP + protein L-histidine = ADP + protein N-phospho-L-histidine.</text>
        <dbReference type="EC" id="2.7.13.3"/>
    </reaction>
</comment>
<dbReference type="InterPro" id="IPR001789">
    <property type="entry name" value="Sig_transdc_resp-reg_receiver"/>
</dbReference>
<evidence type="ECO:0000313" key="15">
    <source>
        <dbReference type="EMBL" id="MBU2692066.1"/>
    </source>
</evidence>
<feature type="modified residue" description="4-aspartylphosphate" evidence="11">
    <location>
        <position position="526"/>
    </location>
</feature>
<evidence type="ECO:0000256" key="9">
    <source>
        <dbReference type="ARBA" id="ARBA00064003"/>
    </source>
</evidence>
<dbReference type="Gene3D" id="3.40.50.2300">
    <property type="match status" value="1"/>
</dbReference>
<comment type="subunit">
    <text evidence="9">At low DSF concentrations, interacts with RpfF.</text>
</comment>
<dbReference type="SUPFAM" id="SSF47384">
    <property type="entry name" value="Homodimeric domain of signal transducing histidine kinase"/>
    <property type="match status" value="1"/>
</dbReference>
<dbReference type="Gene3D" id="3.30.565.10">
    <property type="entry name" value="Histidine kinase-like ATPase, C-terminal domain"/>
    <property type="match status" value="1"/>
</dbReference>
<dbReference type="PRINTS" id="PR00344">
    <property type="entry name" value="BCTRLSENSOR"/>
</dbReference>
<dbReference type="GO" id="GO:0005524">
    <property type="term" value="F:ATP binding"/>
    <property type="evidence" value="ECO:0007669"/>
    <property type="project" value="UniProtKB-KW"/>
</dbReference>
<dbReference type="InterPro" id="IPR003661">
    <property type="entry name" value="HisK_dim/P_dom"/>
</dbReference>
<accession>A0A948W7W2</accession>
<comment type="caution">
    <text evidence="15">The sequence shown here is derived from an EMBL/GenBank/DDBJ whole genome shotgun (WGS) entry which is preliminary data.</text>
</comment>
<evidence type="ECO:0000313" key="16">
    <source>
        <dbReference type="Proteomes" id="UP000777784"/>
    </source>
</evidence>
<feature type="transmembrane region" description="Helical" evidence="12">
    <location>
        <begin position="144"/>
        <end position="164"/>
    </location>
</feature>
<dbReference type="InterPro" id="IPR036890">
    <property type="entry name" value="HATPase_C_sf"/>
</dbReference>
<feature type="transmembrane region" description="Helical" evidence="12">
    <location>
        <begin position="112"/>
        <end position="132"/>
    </location>
</feature>
<evidence type="ECO:0000259" key="13">
    <source>
        <dbReference type="PROSITE" id="PS50109"/>
    </source>
</evidence>
<evidence type="ECO:0000259" key="14">
    <source>
        <dbReference type="PROSITE" id="PS50110"/>
    </source>
</evidence>
<dbReference type="EC" id="2.7.13.3" evidence="2"/>
<keyword evidence="7" id="KW-0067">ATP-binding</keyword>
<keyword evidence="8" id="KW-0902">Two-component regulatory system</keyword>
<reference evidence="15" key="1">
    <citation type="submission" date="2021-05" db="EMBL/GenBank/DDBJ databases">
        <title>Energy efficiency and biological interactions define the core microbiome of deep oligotrophic groundwater.</title>
        <authorList>
            <person name="Mehrshad M."/>
            <person name="Lopez-Fernandez M."/>
            <person name="Bell E."/>
            <person name="Bernier-Latmani R."/>
            <person name="Bertilsson S."/>
            <person name="Dopson M."/>
        </authorList>
    </citation>
    <scope>NUCLEOTIDE SEQUENCE</scope>
    <source>
        <strain evidence="15">Modern_marine.mb.64</strain>
    </source>
</reference>
<feature type="domain" description="Histidine kinase" evidence="13">
    <location>
        <begin position="230"/>
        <end position="451"/>
    </location>
</feature>
<evidence type="ECO:0000256" key="4">
    <source>
        <dbReference type="ARBA" id="ARBA00022679"/>
    </source>
</evidence>
<dbReference type="SUPFAM" id="SSF55874">
    <property type="entry name" value="ATPase domain of HSP90 chaperone/DNA topoisomerase II/histidine kinase"/>
    <property type="match status" value="1"/>
</dbReference>
<gene>
    <name evidence="15" type="ORF">KJ970_14190</name>
</gene>
<dbReference type="PANTHER" id="PTHR45339">
    <property type="entry name" value="HYBRID SIGNAL TRANSDUCTION HISTIDINE KINASE J"/>
    <property type="match status" value="1"/>
</dbReference>
<evidence type="ECO:0000256" key="5">
    <source>
        <dbReference type="ARBA" id="ARBA00022741"/>
    </source>
</evidence>
<evidence type="ECO:0000256" key="11">
    <source>
        <dbReference type="PROSITE-ProRule" id="PRU00169"/>
    </source>
</evidence>
<dbReference type="CDD" id="cd16922">
    <property type="entry name" value="HATPase_EvgS-ArcB-TorS-like"/>
    <property type="match status" value="1"/>
</dbReference>
<dbReference type="FunFam" id="1.10.287.130:FF:000002">
    <property type="entry name" value="Two-component osmosensing histidine kinase"/>
    <property type="match status" value="1"/>
</dbReference>
<feature type="transmembrane region" description="Helical" evidence="12">
    <location>
        <begin position="170"/>
        <end position="187"/>
    </location>
</feature>
<dbReference type="PROSITE" id="PS50110">
    <property type="entry name" value="RESPONSE_REGULATORY"/>
    <property type="match status" value="1"/>
</dbReference>
<dbReference type="InterPro" id="IPR011006">
    <property type="entry name" value="CheY-like_superfamily"/>
</dbReference>
<organism evidence="15 16">
    <name type="scientific">Eiseniibacteriota bacterium</name>
    <dbReference type="NCBI Taxonomy" id="2212470"/>
    <lineage>
        <taxon>Bacteria</taxon>
        <taxon>Candidatus Eiseniibacteriota</taxon>
    </lineage>
</organism>
<feature type="transmembrane region" description="Helical" evidence="12">
    <location>
        <begin position="55"/>
        <end position="75"/>
    </location>
</feature>
<evidence type="ECO:0000256" key="10">
    <source>
        <dbReference type="ARBA" id="ARBA00068150"/>
    </source>
</evidence>
<dbReference type="PANTHER" id="PTHR45339:SF1">
    <property type="entry name" value="HYBRID SIGNAL TRANSDUCTION HISTIDINE KINASE J"/>
    <property type="match status" value="1"/>
</dbReference>
<evidence type="ECO:0000256" key="2">
    <source>
        <dbReference type="ARBA" id="ARBA00012438"/>
    </source>
</evidence>
<evidence type="ECO:0000256" key="6">
    <source>
        <dbReference type="ARBA" id="ARBA00022777"/>
    </source>
</evidence>
<evidence type="ECO:0000256" key="1">
    <source>
        <dbReference type="ARBA" id="ARBA00000085"/>
    </source>
</evidence>
<dbReference type="Pfam" id="PF00512">
    <property type="entry name" value="HisKA"/>
    <property type="match status" value="1"/>
</dbReference>
<dbReference type="GO" id="GO:0000155">
    <property type="term" value="F:phosphorelay sensor kinase activity"/>
    <property type="evidence" value="ECO:0007669"/>
    <property type="project" value="InterPro"/>
</dbReference>